<organism evidence="1">
    <name type="scientific">Streptomyces sp. F2</name>
    <dbReference type="NCBI Taxonomy" id="317660"/>
    <lineage>
        <taxon>Bacteria</taxon>
        <taxon>Bacillati</taxon>
        <taxon>Actinomycetota</taxon>
        <taxon>Actinomycetes</taxon>
        <taxon>Kitasatosporales</taxon>
        <taxon>Streptomycetaceae</taxon>
        <taxon>Streptomyces</taxon>
    </lineage>
</organism>
<keyword evidence="1" id="KW-0614">Plasmid</keyword>
<dbReference type="AlphaFoldDB" id="V9Z225"/>
<gene>
    <name evidence="1" type="ORF">pFRL4_357c</name>
</gene>
<dbReference type="RefSeq" id="WP_024126827.1">
    <property type="nucleotide sequence ID" value="NC_023284.1"/>
</dbReference>
<dbReference type="EMBL" id="KF602049">
    <property type="protein sequence ID" value="AHE39590.1"/>
    <property type="molecule type" value="Genomic_DNA"/>
</dbReference>
<sequence length="179" mass="18905">MTTPSARTAAAEALLDALTSEASQWASDDTEDQQLLDAVDAAAPGDKLALLQNSSLVPSHLFSAVADALLALDPATYSPDSAPTTQGPAMPDPELHRVREASITVVDASPNDNTPSDVYEMQVHGISVLIRRRTQWGPATNVPYIHIEDRSEGQGLLLVEVNNGGPHEHPRPSPGESAA</sequence>
<protein>
    <submittedName>
        <fullName evidence="1">Uncharacterized protein</fullName>
    </submittedName>
</protein>
<reference evidence="1" key="1">
    <citation type="submission" date="2013-09" db="EMBL/GenBank/DDBJ databases">
        <title>Complete nucleotide sequence of Streptomyces linear plasmid pFRL4.</title>
        <authorList>
            <person name="Chen Z."/>
            <person name="Fang P."/>
            <person name="Qin Z."/>
        </authorList>
    </citation>
    <scope>NUCLEOTIDE SEQUENCE</scope>
    <source>
        <plasmid evidence="1">pFRL4</plasmid>
    </source>
</reference>
<proteinExistence type="predicted"/>
<name>V9Z225_9ACTN</name>
<evidence type="ECO:0000313" key="1">
    <source>
        <dbReference type="EMBL" id="AHE39590.1"/>
    </source>
</evidence>
<accession>V9Z225</accession>
<geneLocation type="plasmid" evidence="1">
    <name>pFRL4</name>
</geneLocation>